<dbReference type="KEGG" id="rmar:GBA65_22100"/>
<proteinExistence type="predicted"/>
<evidence type="ECO:0000313" key="2">
    <source>
        <dbReference type="EMBL" id="QIN81128.1"/>
    </source>
</evidence>
<dbReference type="InterPro" id="IPR056111">
    <property type="entry name" value="DUF7694"/>
</dbReference>
<sequence>MAIPDGFEQAYDGLVGLVGRVAAGRIREEVLREEADAWRREDCRGAASLAEAATGALRYELASRGAREGPDSVSEEMRALGRILAALGPPKTAGEHQIAEVALAEEFRRNNPNARGFRMGELGILFEPTNDREGAVHFSVSHPSRYPTWEELLRARHAPGGPPPHLWAWLPKPGTEPGMNPNTLHLHLFPPEGLVG</sequence>
<protein>
    <recommendedName>
        <fullName evidence="1">DUF7694 domain-containing protein</fullName>
    </recommendedName>
</protein>
<dbReference type="EMBL" id="CP045122">
    <property type="protein sequence ID" value="QIN81128.1"/>
    <property type="molecule type" value="Genomic_DNA"/>
</dbReference>
<dbReference type="AlphaFoldDB" id="A0A6G8Q3U9"/>
<organism evidence="2 3">
    <name type="scientific">Rubrobacter marinus</name>
    <dbReference type="NCBI Taxonomy" id="2653852"/>
    <lineage>
        <taxon>Bacteria</taxon>
        <taxon>Bacillati</taxon>
        <taxon>Actinomycetota</taxon>
        <taxon>Rubrobacteria</taxon>
        <taxon>Rubrobacterales</taxon>
        <taxon>Rubrobacteraceae</taxon>
        <taxon>Rubrobacter</taxon>
    </lineage>
</organism>
<geneLocation type="plasmid" evidence="2 3">
    <name>unnamed1</name>
</geneLocation>
<feature type="domain" description="DUF7694" evidence="1">
    <location>
        <begin position="129"/>
        <end position="190"/>
    </location>
</feature>
<name>A0A6G8Q3U9_9ACTN</name>
<reference evidence="2 3" key="1">
    <citation type="submission" date="2019-10" db="EMBL/GenBank/DDBJ databases">
        <title>Rubrobacter sp nov SCSIO 52915 isolated from a deep-sea sediment in the South China Sea.</title>
        <authorList>
            <person name="Chen R.W."/>
        </authorList>
    </citation>
    <scope>NUCLEOTIDE SEQUENCE [LARGE SCALE GENOMIC DNA]</scope>
    <source>
        <strain evidence="2 3">SCSIO 52915</strain>
        <plasmid evidence="2 3">unnamed1</plasmid>
    </source>
</reference>
<evidence type="ECO:0000313" key="3">
    <source>
        <dbReference type="Proteomes" id="UP000502706"/>
    </source>
</evidence>
<keyword evidence="3" id="KW-1185">Reference proteome</keyword>
<dbReference type="RefSeq" id="WP_166398842.1">
    <property type="nucleotide sequence ID" value="NZ_CP045122.1"/>
</dbReference>
<keyword evidence="2" id="KW-0614">Plasmid</keyword>
<dbReference type="Pfam" id="PF24746">
    <property type="entry name" value="DUF7694"/>
    <property type="match status" value="1"/>
</dbReference>
<accession>A0A6G8Q3U9</accession>
<evidence type="ECO:0000259" key="1">
    <source>
        <dbReference type="Pfam" id="PF24746"/>
    </source>
</evidence>
<dbReference type="Proteomes" id="UP000502706">
    <property type="component" value="Plasmid unnamed1"/>
</dbReference>
<gene>
    <name evidence="2" type="ORF">GBA65_22100</name>
</gene>